<evidence type="ECO:0000313" key="1">
    <source>
        <dbReference type="EMBL" id="GJT57595.1"/>
    </source>
</evidence>
<organism evidence="1 2">
    <name type="scientific">Tanacetum coccineum</name>
    <dbReference type="NCBI Taxonomy" id="301880"/>
    <lineage>
        <taxon>Eukaryota</taxon>
        <taxon>Viridiplantae</taxon>
        <taxon>Streptophyta</taxon>
        <taxon>Embryophyta</taxon>
        <taxon>Tracheophyta</taxon>
        <taxon>Spermatophyta</taxon>
        <taxon>Magnoliopsida</taxon>
        <taxon>eudicotyledons</taxon>
        <taxon>Gunneridae</taxon>
        <taxon>Pentapetalae</taxon>
        <taxon>asterids</taxon>
        <taxon>campanulids</taxon>
        <taxon>Asterales</taxon>
        <taxon>Asteraceae</taxon>
        <taxon>Asteroideae</taxon>
        <taxon>Anthemideae</taxon>
        <taxon>Anthemidinae</taxon>
        <taxon>Tanacetum</taxon>
    </lineage>
</organism>
<proteinExistence type="predicted"/>
<reference evidence="1" key="1">
    <citation type="journal article" date="2022" name="Int. J. Mol. Sci.">
        <title>Draft Genome of Tanacetum Coccineum: Genomic Comparison of Closely Related Tanacetum-Family Plants.</title>
        <authorList>
            <person name="Yamashiro T."/>
            <person name="Shiraishi A."/>
            <person name="Nakayama K."/>
            <person name="Satake H."/>
        </authorList>
    </citation>
    <scope>NUCLEOTIDE SEQUENCE</scope>
</reference>
<gene>
    <name evidence="1" type="ORF">Tco_0992649</name>
</gene>
<reference evidence="1" key="2">
    <citation type="submission" date="2022-01" db="EMBL/GenBank/DDBJ databases">
        <authorList>
            <person name="Yamashiro T."/>
            <person name="Shiraishi A."/>
            <person name="Satake H."/>
            <person name="Nakayama K."/>
        </authorList>
    </citation>
    <scope>NUCLEOTIDE SEQUENCE</scope>
</reference>
<dbReference type="Proteomes" id="UP001151760">
    <property type="component" value="Unassembled WGS sequence"/>
</dbReference>
<keyword evidence="2" id="KW-1185">Reference proteome</keyword>
<sequence>MKLDQFTQFRFSSLTEEGWNRIEEYIQYQDDLWDEPSHSMNISSILEAMQPTLRGRLKRACKQIAFLETPTREVGLKNPYLICDYCRGSDEADECEQNNPSEQEKGEMPGWIVINLSLKTRSPTSMLEKEITRKRIGTSCPTPEGIALKKQKKDDEDERLLLIFKQIHINLSFLEAMIHMLKGAKVLKDILSHKEKLETTAFSVRLDEECSAIIQRSLPQKEGDPSSFTLPCLIGPLAVKNALADLGASINLMPHSLATLRISIPKPNKMSISLDELI</sequence>
<protein>
    <submittedName>
        <fullName evidence="1">Uncharacterized protein</fullName>
    </submittedName>
</protein>
<dbReference type="PANTHER" id="PTHR33067">
    <property type="entry name" value="RNA-DIRECTED DNA POLYMERASE-RELATED"/>
    <property type="match status" value="1"/>
</dbReference>
<name>A0ABQ5F2V5_9ASTR</name>
<evidence type="ECO:0000313" key="2">
    <source>
        <dbReference type="Proteomes" id="UP001151760"/>
    </source>
</evidence>
<comment type="caution">
    <text evidence="1">The sequence shown here is derived from an EMBL/GenBank/DDBJ whole genome shotgun (WGS) entry which is preliminary data.</text>
</comment>
<dbReference type="EMBL" id="BQNB010016945">
    <property type="protein sequence ID" value="GJT57595.1"/>
    <property type="molecule type" value="Genomic_DNA"/>
</dbReference>
<dbReference type="PANTHER" id="PTHR33067:SF35">
    <property type="entry name" value="ASPARTIC PEPTIDASE DDI1-TYPE DOMAIN-CONTAINING PROTEIN"/>
    <property type="match status" value="1"/>
</dbReference>
<accession>A0ABQ5F2V5</accession>